<proteinExistence type="predicted"/>
<protein>
    <recommendedName>
        <fullName evidence="1">Rad60/SUMO-like domain-containing protein</fullName>
    </recommendedName>
</protein>
<reference evidence="2" key="1">
    <citation type="submission" date="2021-01" db="EMBL/GenBank/DDBJ databases">
        <authorList>
            <consortium name="Genoscope - CEA"/>
            <person name="William W."/>
        </authorList>
    </citation>
    <scope>NUCLEOTIDE SEQUENCE</scope>
</reference>
<dbReference type="OMA" id="ILVCKEK"/>
<dbReference type="Proteomes" id="UP000683925">
    <property type="component" value="Unassembled WGS sequence"/>
</dbReference>
<evidence type="ECO:0000259" key="1">
    <source>
        <dbReference type="Pfam" id="PF11976"/>
    </source>
</evidence>
<comment type="caution">
    <text evidence="2">The sequence shown here is derived from an EMBL/GenBank/DDBJ whole genome shotgun (WGS) entry which is preliminary data.</text>
</comment>
<dbReference type="AlphaFoldDB" id="A0A8S1X5M4"/>
<keyword evidence="3" id="KW-1185">Reference proteome</keyword>
<evidence type="ECO:0000313" key="2">
    <source>
        <dbReference type="EMBL" id="CAD8196497.1"/>
    </source>
</evidence>
<dbReference type="Pfam" id="PF11976">
    <property type="entry name" value="Rad60-SLD"/>
    <property type="match status" value="1"/>
</dbReference>
<dbReference type="CDD" id="cd17039">
    <property type="entry name" value="Ubl_ubiquitin_like"/>
    <property type="match status" value="1"/>
</dbReference>
<evidence type="ECO:0000313" key="3">
    <source>
        <dbReference type="Proteomes" id="UP000683925"/>
    </source>
</evidence>
<accession>A0A8S1X5M4</accession>
<sequence length="87" mass="9977">MSIKEIPIILVCKQKEKTYNVQVNIESSIEDLIIELHPLLQPGNQQQIVLHFGNMILNSKKQFKDYNIVKGSIIDIIIYTHGGIFLN</sequence>
<dbReference type="InterPro" id="IPR022617">
    <property type="entry name" value="Rad60/SUMO-like_dom"/>
</dbReference>
<gene>
    <name evidence="2" type="ORF">POCTA_138.1.T1120025</name>
</gene>
<name>A0A8S1X5M4_PAROT</name>
<dbReference type="EMBL" id="CAJJDP010000112">
    <property type="protein sequence ID" value="CAD8196497.1"/>
    <property type="molecule type" value="Genomic_DNA"/>
</dbReference>
<dbReference type="OrthoDB" id="309519at2759"/>
<organism evidence="2 3">
    <name type="scientific">Paramecium octaurelia</name>
    <dbReference type="NCBI Taxonomy" id="43137"/>
    <lineage>
        <taxon>Eukaryota</taxon>
        <taxon>Sar</taxon>
        <taxon>Alveolata</taxon>
        <taxon>Ciliophora</taxon>
        <taxon>Intramacronucleata</taxon>
        <taxon>Oligohymenophorea</taxon>
        <taxon>Peniculida</taxon>
        <taxon>Parameciidae</taxon>
        <taxon>Paramecium</taxon>
    </lineage>
</organism>
<feature type="domain" description="Rad60/SUMO-like" evidence="1">
    <location>
        <begin position="6"/>
        <end position="78"/>
    </location>
</feature>